<evidence type="ECO:0000313" key="1">
    <source>
        <dbReference type="EMBL" id="CCA77537.1"/>
    </source>
</evidence>
<sequence>MSNLRVLGITPVHVAFFTEIKVPSLEKVIFYPPNIQPRSRKLGEEWLATVGGATKSITQLEFEGWPEKYRRNIPYYSIVPLLLGLLHHLPALSKVVCRQSFVWGDGLAEQLPLALADTNDKRLEAISFEECTGLTQAHCDRLAMVANAVKVL</sequence>
<dbReference type="EMBL" id="CAFZ01001703">
    <property type="protein sequence ID" value="CCA77537.1"/>
    <property type="molecule type" value="Genomic_DNA"/>
</dbReference>
<name>G4U1U4_SERID</name>
<evidence type="ECO:0000313" key="2">
    <source>
        <dbReference type="Proteomes" id="UP000007148"/>
    </source>
</evidence>
<gene>
    <name evidence="1" type="ORF">PIIN_11514</name>
</gene>
<dbReference type="AlphaFoldDB" id="G4U1U4"/>
<dbReference type="InParanoid" id="G4U1U4"/>
<dbReference type="Proteomes" id="UP000007148">
    <property type="component" value="Unassembled WGS sequence"/>
</dbReference>
<comment type="caution">
    <text evidence="1">The sequence shown here is derived from an EMBL/GenBank/DDBJ whole genome shotgun (WGS) entry which is preliminary data.</text>
</comment>
<protein>
    <submittedName>
        <fullName evidence="1">Uncharacterized protein</fullName>
    </submittedName>
</protein>
<organism evidence="1 2">
    <name type="scientific">Serendipita indica (strain DSM 11827)</name>
    <name type="common">Root endophyte fungus</name>
    <name type="synonym">Piriformospora indica</name>
    <dbReference type="NCBI Taxonomy" id="1109443"/>
    <lineage>
        <taxon>Eukaryota</taxon>
        <taxon>Fungi</taxon>
        <taxon>Dikarya</taxon>
        <taxon>Basidiomycota</taxon>
        <taxon>Agaricomycotina</taxon>
        <taxon>Agaricomycetes</taxon>
        <taxon>Sebacinales</taxon>
        <taxon>Serendipitaceae</taxon>
        <taxon>Serendipita</taxon>
    </lineage>
</organism>
<dbReference type="HOGENOM" id="CLU_1723102_0_0_1"/>
<accession>G4U1U4</accession>
<proteinExistence type="predicted"/>
<keyword evidence="2" id="KW-1185">Reference proteome</keyword>
<reference evidence="1 2" key="1">
    <citation type="journal article" date="2011" name="PLoS Pathog.">
        <title>Endophytic Life Strategies Decoded by Genome and Transcriptome Analyses of the Mutualistic Root Symbiont Piriformospora indica.</title>
        <authorList>
            <person name="Zuccaro A."/>
            <person name="Lahrmann U."/>
            <person name="Guldener U."/>
            <person name="Langen G."/>
            <person name="Pfiffi S."/>
            <person name="Biedenkopf D."/>
            <person name="Wong P."/>
            <person name="Samans B."/>
            <person name="Grimm C."/>
            <person name="Basiewicz M."/>
            <person name="Murat C."/>
            <person name="Martin F."/>
            <person name="Kogel K.H."/>
        </authorList>
    </citation>
    <scope>NUCLEOTIDE SEQUENCE [LARGE SCALE GENOMIC DNA]</scope>
    <source>
        <strain evidence="1 2">DSM 11827</strain>
    </source>
</reference>